<dbReference type="PANTHER" id="PTHR28043">
    <property type="entry name" value="INCREASED RECOMBINATION CENTERS PROTEIN 6"/>
    <property type="match status" value="1"/>
</dbReference>
<dbReference type="Proteomes" id="UP000094336">
    <property type="component" value="Unassembled WGS sequence"/>
</dbReference>
<dbReference type="AlphaFoldDB" id="A0A1E3QT33"/>
<evidence type="ECO:0000313" key="6">
    <source>
        <dbReference type="Proteomes" id="UP000094336"/>
    </source>
</evidence>
<evidence type="ECO:0000313" key="5">
    <source>
        <dbReference type="EMBL" id="ODQ80841.1"/>
    </source>
</evidence>
<dbReference type="OrthoDB" id="10261384at2759"/>
<organism evidence="5 6">
    <name type="scientific">Babjeviella inositovora NRRL Y-12698</name>
    <dbReference type="NCBI Taxonomy" id="984486"/>
    <lineage>
        <taxon>Eukaryota</taxon>
        <taxon>Fungi</taxon>
        <taxon>Dikarya</taxon>
        <taxon>Ascomycota</taxon>
        <taxon>Saccharomycotina</taxon>
        <taxon>Pichiomycetes</taxon>
        <taxon>Serinales incertae sedis</taxon>
        <taxon>Babjeviella</taxon>
    </lineage>
</organism>
<keyword evidence="6" id="KW-1185">Reference proteome</keyword>
<dbReference type="InterPro" id="IPR034627">
    <property type="entry name" value="Irc6"/>
</dbReference>
<proteinExistence type="inferred from homology"/>
<evidence type="ECO:0000256" key="4">
    <source>
        <dbReference type="ARBA" id="ARBA00022447"/>
    </source>
</evidence>
<accession>A0A1E3QT33</accession>
<evidence type="ECO:0000256" key="3">
    <source>
        <dbReference type="ARBA" id="ARBA00015902"/>
    </source>
</evidence>
<dbReference type="STRING" id="984486.A0A1E3QT33"/>
<dbReference type="PANTHER" id="PTHR28043:SF1">
    <property type="entry name" value="INCREASED RECOMBINATION CENTERS PROTEIN 6"/>
    <property type="match status" value="1"/>
</dbReference>
<dbReference type="GO" id="GO:0016192">
    <property type="term" value="P:vesicle-mediated transport"/>
    <property type="evidence" value="ECO:0007669"/>
    <property type="project" value="InterPro"/>
</dbReference>
<protein>
    <recommendedName>
        <fullName evidence="3">Increased recombination centers protein 6</fullName>
    </recommendedName>
</protein>
<evidence type="ECO:0000256" key="1">
    <source>
        <dbReference type="ARBA" id="ARBA00002976"/>
    </source>
</evidence>
<dbReference type="RefSeq" id="XP_018986169.1">
    <property type="nucleotide sequence ID" value="XM_019128614.1"/>
</dbReference>
<dbReference type="GO" id="GO:0030674">
    <property type="term" value="F:protein-macromolecule adaptor activity"/>
    <property type="evidence" value="ECO:0007669"/>
    <property type="project" value="TreeGrafter"/>
</dbReference>
<comment type="function">
    <text evidence="1">Involved in gross chromosomal rearrangements (GCRs) and telomere healing.</text>
</comment>
<dbReference type="Pfam" id="PF10199">
    <property type="entry name" value="Adaptin_binding"/>
    <property type="match status" value="1"/>
</dbReference>
<reference evidence="6" key="1">
    <citation type="submission" date="2016-05" db="EMBL/GenBank/DDBJ databases">
        <title>Comparative genomics of biotechnologically important yeasts.</title>
        <authorList>
            <consortium name="DOE Joint Genome Institute"/>
            <person name="Riley R."/>
            <person name="Haridas S."/>
            <person name="Wolfe K.H."/>
            <person name="Lopes M.R."/>
            <person name="Hittinger C.T."/>
            <person name="Goker M."/>
            <person name="Salamov A."/>
            <person name="Wisecaver J."/>
            <person name="Long T.M."/>
            <person name="Aerts A.L."/>
            <person name="Barry K."/>
            <person name="Choi C."/>
            <person name="Clum A."/>
            <person name="Coughlan A.Y."/>
            <person name="Deshpande S."/>
            <person name="Douglass A.P."/>
            <person name="Hanson S.J."/>
            <person name="Klenk H.-P."/>
            <person name="Labutti K."/>
            <person name="Lapidus A."/>
            <person name="Lindquist E."/>
            <person name="Lipzen A."/>
            <person name="Meier-Kolthoff J.P."/>
            <person name="Ohm R.A."/>
            <person name="Otillar R.P."/>
            <person name="Pangilinan J."/>
            <person name="Peng Y."/>
            <person name="Rokas A."/>
            <person name="Rosa C.A."/>
            <person name="Scheuner C."/>
            <person name="Sibirny A.A."/>
            <person name="Slot J.C."/>
            <person name="Stielow J.B."/>
            <person name="Sun H."/>
            <person name="Kurtzman C.P."/>
            <person name="Blackwell M."/>
            <person name="Grigoriev I.V."/>
            <person name="Jeffries T.W."/>
        </authorList>
    </citation>
    <scope>NUCLEOTIDE SEQUENCE [LARGE SCALE GENOMIC DNA]</scope>
    <source>
        <strain evidence="6">NRRL Y-12698</strain>
    </source>
</reference>
<dbReference type="EMBL" id="KV454429">
    <property type="protein sequence ID" value="ODQ80841.1"/>
    <property type="molecule type" value="Genomic_DNA"/>
</dbReference>
<dbReference type="GeneID" id="30146467"/>
<comment type="similarity">
    <text evidence="2">Belongs to the IRC6 family.</text>
</comment>
<name>A0A1E3QT33_9ASCO</name>
<sequence length="218" mass="24915">MIDEFQDRTETNTPQAKGLTAWCTTLRDEECRELRDVLSGVVFTFNLSDSVDQIDHYGSQLLQLFETFDEDTFAADPESFGWGGIKLAVGFHRDDDPMVLDATLVLLEDIFIENGVEFVVYRETGLVSDEEGNKVGKHRIKEIFESHEWSGIDIEDKTPRERKTEDVCRSLLTDEELNLNEIISKIAKARLDTSELQTDEEKEAHAQKMVNSIMEYLG</sequence>
<dbReference type="Gene3D" id="3.40.50.11960">
    <property type="match status" value="1"/>
</dbReference>
<keyword evidence="4" id="KW-0160">Chromosomal rearrangement</keyword>
<evidence type="ECO:0000256" key="2">
    <source>
        <dbReference type="ARBA" id="ARBA00007973"/>
    </source>
</evidence>
<gene>
    <name evidence="5" type="ORF">BABINDRAFT_161044</name>
</gene>